<protein>
    <submittedName>
        <fullName evidence="2">Uncharacterized protein</fullName>
    </submittedName>
</protein>
<feature type="chain" id="PRO_5045562849" evidence="1">
    <location>
        <begin position="32"/>
        <end position="269"/>
    </location>
</feature>
<keyword evidence="1" id="KW-0732">Signal</keyword>
<evidence type="ECO:0000313" key="3">
    <source>
        <dbReference type="Proteomes" id="UP001198862"/>
    </source>
</evidence>
<dbReference type="RefSeq" id="WP_230553772.1">
    <property type="nucleotide sequence ID" value="NZ_JAJISD010000014.1"/>
</dbReference>
<keyword evidence="3" id="KW-1185">Reference proteome</keyword>
<accession>A0ABS8L1X1</accession>
<sequence length="269" mass="29475">MARKFNVSRAFFAAAALVVAVASAPASQAIAQTTAAPPPSTALKDPCEVRALNWRGRAFYEVLFMNRVPGGPGGSGNYFNSIGSPLEAPGEVTDARFRELNAEALRHEFGSDGVFFNGPRRFVANGVTGIAYNNCAPRVMNSITFYLYGTFEVPNLEAFVTTAPPAYRPLVSKRTNTFIFNAGEQVHELITPEGEVYTMFSLSLKVDPANSLERLATLGERLTLPAGWRYRVRTLDRELTLSSSYDANPPNTIVLDQFQGNYQHNPGQR</sequence>
<dbReference type="Proteomes" id="UP001198862">
    <property type="component" value="Unassembled WGS sequence"/>
</dbReference>
<proteinExistence type="predicted"/>
<organism evidence="2 3">
    <name type="scientific">Reyranella aquatilis</name>
    <dbReference type="NCBI Taxonomy" id="2035356"/>
    <lineage>
        <taxon>Bacteria</taxon>
        <taxon>Pseudomonadati</taxon>
        <taxon>Pseudomonadota</taxon>
        <taxon>Alphaproteobacteria</taxon>
        <taxon>Hyphomicrobiales</taxon>
        <taxon>Reyranellaceae</taxon>
        <taxon>Reyranella</taxon>
    </lineage>
</organism>
<reference evidence="2 3" key="1">
    <citation type="submission" date="2021-11" db="EMBL/GenBank/DDBJ databases">
        <authorList>
            <person name="Lee D.-H."/>
            <person name="Kim S.-B."/>
        </authorList>
    </citation>
    <scope>NUCLEOTIDE SEQUENCE [LARGE SCALE GENOMIC DNA]</scope>
    <source>
        <strain evidence="2 3">KCTC 52223</strain>
    </source>
</reference>
<dbReference type="EMBL" id="JAJISD010000014">
    <property type="protein sequence ID" value="MCC8432352.1"/>
    <property type="molecule type" value="Genomic_DNA"/>
</dbReference>
<feature type="signal peptide" evidence="1">
    <location>
        <begin position="1"/>
        <end position="31"/>
    </location>
</feature>
<name>A0ABS8L1X1_9HYPH</name>
<gene>
    <name evidence="2" type="ORF">LJ725_25535</name>
</gene>
<comment type="caution">
    <text evidence="2">The sequence shown here is derived from an EMBL/GenBank/DDBJ whole genome shotgun (WGS) entry which is preliminary data.</text>
</comment>
<evidence type="ECO:0000313" key="2">
    <source>
        <dbReference type="EMBL" id="MCC8432352.1"/>
    </source>
</evidence>
<evidence type="ECO:0000256" key="1">
    <source>
        <dbReference type="SAM" id="SignalP"/>
    </source>
</evidence>